<evidence type="ECO:0000313" key="4">
    <source>
        <dbReference type="RefSeq" id="XP_019708124.1"/>
    </source>
</evidence>
<dbReference type="InterPro" id="IPR012337">
    <property type="entry name" value="RNaseH-like_sf"/>
</dbReference>
<dbReference type="RefSeq" id="XP_019708124.1">
    <property type="nucleotide sequence ID" value="XM_019852565.2"/>
</dbReference>
<dbReference type="AlphaFoldDB" id="A0A6J0PM72"/>
<feature type="domain" description="DUF659" evidence="1">
    <location>
        <begin position="254"/>
        <end position="406"/>
    </location>
</feature>
<dbReference type="RefSeq" id="XP_073117842.1">
    <property type="nucleotide sequence ID" value="XM_073261741.1"/>
</dbReference>
<dbReference type="InterPro" id="IPR008906">
    <property type="entry name" value="HATC_C_dom"/>
</dbReference>
<protein>
    <submittedName>
        <fullName evidence="4 5">Uncharacterized protein LOC105050905 isoform X1</fullName>
    </submittedName>
</protein>
<dbReference type="GeneID" id="105050905"/>
<name>A0A6J0PM72_ELAGV</name>
<dbReference type="RefSeq" id="XP_019708125.1">
    <property type="nucleotide sequence ID" value="XM_019852566.2"/>
</dbReference>
<evidence type="ECO:0000259" key="2">
    <source>
        <dbReference type="Pfam" id="PF05699"/>
    </source>
</evidence>
<dbReference type="Pfam" id="PF05699">
    <property type="entry name" value="Dimer_Tnp_hAT"/>
    <property type="match status" value="1"/>
</dbReference>
<reference evidence="4 5" key="1">
    <citation type="submission" date="2025-04" db="UniProtKB">
        <authorList>
            <consortium name="RefSeq"/>
        </authorList>
    </citation>
    <scope>IDENTIFICATION</scope>
</reference>
<proteinExistence type="predicted"/>
<dbReference type="OrthoDB" id="1741262at2759"/>
<evidence type="ECO:0000259" key="1">
    <source>
        <dbReference type="Pfam" id="PF04937"/>
    </source>
</evidence>
<accession>A0A6J0PM72</accession>
<dbReference type="InterPro" id="IPR007021">
    <property type="entry name" value="DUF659"/>
</dbReference>
<keyword evidence="3" id="KW-1185">Reference proteome</keyword>
<feature type="domain" description="HAT C-terminal dimerisation" evidence="2">
    <location>
        <begin position="619"/>
        <end position="694"/>
    </location>
</feature>
<dbReference type="PANTHER" id="PTHR32166:SF63">
    <property type="entry name" value="HAT TRANSPOSON SUPERFAMILY PROTEIN"/>
    <property type="match status" value="1"/>
</dbReference>
<dbReference type="GO" id="GO:0046983">
    <property type="term" value="F:protein dimerization activity"/>
    <property type="evidence" value="ECO:0007669"/>
    <property type="project" value="InterPro"/>
</dbReference>
<sequence length="731" mass="82678">MDGAALSILFLQGEGFIVNYSEQNLLVQRMTTTEAGEEIEEHGIAMDEEKKRVRCKYCAKEVRGFNRLKHHLGAVGSDVTACTEVPADVKERMREALLEKKKERLLKEVGEIYHPDLPLKRNLSPASREPRRCQLKLTQLSTSDKGKKAADVQVEGANGSSCHLKPFKPTYLGRGKKVPVPSSAEGTNGCITCISEDAHTVVKEEVKNESVLFVSRCIGNFFYEAGIDLAGIKLPSFQRMLDAVHGCGTEYKVPTYNELQGWILQQEVKEVLCHVEVIKHSWGRSGCSILLDGWTDQMGRNLLRFLVDCPQGTIFLRSVDVSDAVQDVDALFLLLSKVIDEVGAQSVVQVVAHDASCYMEAVGKKLVEKYRSIFWTLSADYCINLILEKIGLMDHVKKVLADAKTITRFIYSHALPLELMRKHIQGRDLVKSSNLKSVASFITLKNMISEKENLVNMFNSPMWHASIWASRTKGNYISELVKGPLFWSAAADILKVTNPLLGVLYQINRGDEAPMGFLYDAMDRAKEEIRTNLGGEEATYLPFWSTIDCIWDNCLHSPIHSAAYFLNPKLFYSSDFFVDAEVTNGLLCCIVRLVEDQHDQELIVLQLDAYREASGGFAKEKAVDQRAQIPPALWWSLYGEQSPELQRLAIKILSQTCCGSAKYKLRKGLSEQLHAERRNFIEQQRFRDMEFIHNNRRLWHSPSSREQRCYIYQEDLNPSDDWVIEGNASFV</sequence>
<gene>
    <name evidence="4 5" type="primary">LOC105050905</name>
</gene>
<organism evidence="3 4">
    <name type="scientific">Elaeis guineensis var. tenera</name>
    <name type="common">Oil palm</name>
    <dbReference type="NCBI Taxonomy" id="51953"/>
    <lineage>
        <taxon>Eukaryota</taxon>
        <taxon>Viridiplantae</taxon>
        <taxon>Streptophyta</taxon>
        <taxon>Embryophyta</taxon>
        <taxon>Tracheophyta</taxon>
        <taxon>Spermatophyta</taxon>
        <taxon>Magnoliopsida</taxon>
        <taxon>Liliopsida</taxon>
        <taxon>Arecaceae</taxon>
        <taxon>Arecoideae</taxon>
        <taxon>Cocoseae</taxon>
        <taxon>Elaeidinae</taxon>
        <taxon>Elaeis</taxon>
    </lineage>
</organism>
<evidence type="ECO:0000313" key="5">
    <source>
        <dbReference type="RefSeq" id="XP_019708125.1"/>
    </source>
</evidence>
<dbReference type="Pfam" id="PF04937">
    <property type="entry name" value="DUF659"/>
    <property type="match status" value="1"/>
</dbReference>
<dbReference type="Proteomes" id="UP000504607">
    <property type="component" value="Chromosome 8"/>
</dbReference>
<dbReference type="PANTHER" id="PTHR32166">
    <property type="entry name" value="OSJNBA0013A04.12 PROTEIN"/>
    <property type="match status" value="1"/>
</dbReference>
<evidence type="ECO:0000313" key="3">
    <source>
        <dbReference type="Proteomes" id="UP000504607"/>
    </source>
</evidence>
<dbReference type="SUPFAM" id="SSF53098">
    <property type="entry name" value="Ribonuclease H-like"/>
    <property type="match status" value="1"/>
</dbReference>